<dbReference type="KEGG" id="mlr:MELLADRAFT_106029"/>
<dbReference type="AlphaFoldDB" id="F4RK50"/>
<dbReference type="OrthoDB" id="27842at2759"/>
<sequence>MLDRLPTELQEIIIYHLIDLTYRGTRLDPLKRRSDTDVEALTLIKLSQVNSKLHQICRPILWKNITYIRKKPSQPGHKLKEYCDQLSSHPHFNTEAQNVRYLKIKTFFVVEEVLLGLSYDLAPSLKHLFYKSQHLNIQHISLCIGVFLTGSMEEELLDSKDQFFKHFRYFYRSIINSLKNFSHLTSLEVSGTCFCFLSENEIGQCVLHLPNLTRFRAHGYFMHGSNEDQIQGLRLGQCLASLTLLEQLSLENMSDPDSSWCELDWKGPLETLHLKHCSSFDDHTLCKLIFKLPTLKKVRIVNSSSLPAEKKNDGNPMILQHLESFTSFGSLDPELINVLSSAPNLQKIHLHTGLARFKVPQKIKTSIQAHHTVWPRLKSMVLSYIHPRNPDRIFLENWARKWNIRIKFHRNVMSYSTAWAMGGLVDDQELYHQLDNATEIKQSLLILKENSELEEVQILSNSIQPEGAPSDLDDVSPEFDQTEQESWDGGSDSELSSVGGWTESQVDGFFPVL</sequence>
<feature type="compositionally biased region" description="Acidic residues" evidence="1">
    <location>
        <begin position="471"/>
        <end position="486"/>
    </location>
</feature>
<dbReference type="SUPFAM" id="SSF52047">
    <property type="entry name" value="RNI-like"/>
    <property type="match status" value="1"/>
</dbReference>
<dbReference type="InterPro" id="IPR032675">
    <property type="entry name" value="LRR_dom_sf"/>
</dbReference>
<keyword evidence="3" id="KW-1185">Reference proteome</keyword>
<dbReference type="Proteomes" id="UP000001072">
    <property type="component" value="Unassembled WGS sequence"/>
</dbReference>
<feature type="region of interest" description="Disordered" evidence="1">
    <location>
        <begin position="464"/>
        <end position="513"/>
    </location>
</feature>
<dbReference type="RefSeq" id="XP_007409478.1">
    <property type="nucleotide sequence ID" value="XM_007409416.1"/>
</dbReference>
<organism evidence="3">
    <name type="scientific">Melampsora larici-populina (strain 98AG31 / pathotype 3-4-7)</name>
    <name type="common">Poplar leaf rust fungus</name>
    <dbReference type="NCBI Taxonomy" id="747676"/>
    <lineage>
        <taxon>Eukaryota</taxon>
        <taxon>Fungi</taxon>
        <taxon>Dikarya</taxon>
        <taxon>Basidiomycota</taxon>
        <taxon>Pucciniomycotina</taxon>
        <taxon>Pucciniomycetes</taxon>
        <taxon>Pucciniales</taxon>
        <taxon>Melampsoraceae</taxon>
        <taxon>Melampsora</taxon>
    </lineage>
</organism>
<protein>
    <recommendedName>
        <fullName evidence="4">F-box domain-containing protein</fullName>
    </recommendedName>
</protein>
<gene>
    <name evidence="2" type="ORF">MELLADRAFT_106029</name>
</gene>
<name>F4RK50_MELLP</name>
<dbReference type="EMBL" id="GL883105">
    <property type="protein sequence ID" value="EGG07036.1"/>
    <property type="molecule type" value="Genomic_DNA"/>
</dbReference>
<accession>F4RK50</accession>
<dbReference type="Gene3D" id="3.80.10.10">
    <property type="entry name" value="Ribonuclease Inhibitor"/>
    <property type="match status" value="1"/>
</dbReference>
<dbReference type="InParanoid" id="F4RK50"/>
<dbReference type="HOGENOM" id="CLU_038718_0_0_1"/>
<dbReference type="GeneID" id="18922784"/>
<dbReference type="VEuPathDB" id="FungiDB:MELLADRAFT_106029"/>
<evidence type="ECO:0000313" key="2">
    <source>
        <dbReference type="EMBL" id="EGG07036.1"/>
    </source>
</evidence>
<evidence type="ECO:0008006" key="4">
    <source>
        <dbReference type="Google" id="ProtNLM"/>
    </source>
</evidence>
<evidence type="ECO:0000256" key="1">
    <source>
        <dbReference type="SAM" id="MobiDB-lite"/>
    </source>
</evidence>
<evidence type="ECO:0000313" key="3">
    <source>
        <dbReference type="Proteomes" id="UP000001072"/>
    </source>
</evidence>
<proteinExistence type="predicted"/>
<reference evidence="3" key="1">
    <citation type="journal article" date="2011" name="Proc. Natl. Acad. Sci. U.S.A.">
        <title>Obligate biotrophy features unraveled by the genomic analysis of rust fungi.</title>
        <authorList>
            <person name="Duplessis S."/>
            <person name="Cuomo C.A."/>
            <person name="Lin Y.-C."/>
            <person name="Aerts A."/>
            <person name="Tisserant E."/>
            <person name="Veneault-Fourrey C."/>
            <person name="Joly D.L."/>
            <person name="Hacquard S."/>
            <person name="Amselem J."/>
            <person name="Cantarel B.L."/>
            <person name="Chiu R."/>
            <person name="Coutinho P.M."/>
            <person name="Feau N."/>
            <person name="Field M."/>
            <person name="Frey P."/>
            <person name="Gelhaye E."/>
            <person name="Goldberg J."/>
            <person name="Grabherr M.G."/>
            <person name="Kodira C.D."/>
            <person name="Kohler A."/>
            <person name="Kuees U."/>
            <person name="Lindquist E.A."/>
            <person name="Lucas S.M."/>
            <person name="Mago R."/>
            <person name="Mauceli E."/>
            <person name="Morin E."/>
            <person name="Murat C."/>
            <person name="Pangilinan J.L."/>
            <person name="Park R."/>
            <person name="Pearson M."/>
            <person name="Quesneville H."/>
            <person name="Rouhier N."/>
            <person name="Sakthikumar S."/>
            <person name="Salamov A.A."/>
            <person name="Schmutz J."/>
            <person name="Selles B."/>
            <person name="Shapiro H."/>
            <person name="Tanguay P."/>
            <person name="Tuskan G.A."/>
            <person name="Henrissat B."/>
            <person name="Van de Peer Y."/>
            <person name="Rouze P."/>
            <person name="Ellis J.G."/>
            <person name="Dodds P.N."/>
            <person name="Schein J.E."/>
            <person name="Zhong S."/>
            <person name="Hamelin R.C."/>
            <person name="Grigoriev I.V."/>
            <person name="Szabo L.J."/>
            <person name="Martin F."/>
        </authorList>
    </citation>
    <scope>NUCLEOTIDE SEQUENCE [LARGE SCALE GENOMIC DNA]</scope>
    <source>
        <strain evidence="3">98AG31 / pathotype 3-4-7</strain>
    </source>
</reference>